<evidence type="ECO:0000313" key="1">
    <source>
        <dbReference type="EMBL" id="BAK00164.1"/>
    </source>
</evidence>
<reference evidence="1" key="1">
    <citation type="journal article" date="2011" name="Plant Physiol.">
        <title>Comprehensive sequence analysis of 24,783 barley full-length cDNAs derived from 12 clone libraries.</title>
        <authorList>
            <person name="Matsumoto T."/>
            <person name="Tanaka T."/>
            <person name="Sakai H."/>
            <person name="Amano N."/>
            <person name="Kanamori H."/>
            <person name="Kurita K."/>
            <person name="Kikuta A."/>
            <person name="Kamiya K."/>
            <person name="Yamamoto M."/>
            <person name="Ikawa H."/>
            <person name="Fujii N."/>
            <person name="Hori K."/>
            <person name="Itoh T."/>
            <person name="Sato K."/>
        </authorList>
    </citation>
    <scope>NUCLEOTIDE SEQUENCE</scope>
    <source>
        <tissue evidence="1">Shoot and root</tissue>
    </source>
</reference>
<name>F2DYJ2_HORVV</name>
<sequence length="53" mass="5435">MAVVGSAVEAAVARSVGTAVDKALEAAMSTIVNNMQAYIDGAEADLLKQIQEL</sequence>
<dbReference type="AlphaFoldDB" id="F2DYJ2"/>
<protein>
    <submittedName>
        <fullName evidence="1">Predicted protein</fullName>
    </submittedName>
</protein>
<proteinExistence type="evidence at transcript level"/>
<organism evidence="1">
    <name type="scientific">Hordeum vulgare subsp. vulgare</name>
    <name type="common">Domesticated barley</name>
    <dbReference type="NCBI Taxonomy" id="112509"/>
    <lineage>
        <taxon>Eukaryota</taxon>
        <taxon>Viridiplantae</taxon>
        <taxon>Streptophyta</taxon>
        <taxon>Embryophyta</taxon>
        <taxon>Tracheophyta</taxon>
        <taxon>Spermatophyta</taxon>
        <taxon>Magnoliopsida</taxon>
        <taxon>Liliopsida</taxon>
        <taxon>Poales</taxon>
        <taxon>Poaceae</taxon>
        <taxon>BOP clade</taxon>
        <taxon>Pooideae</taxon>
        <taxon>Triticodae</taxon>
        <taxon>Triticeae</taxon>
        <taxon>Hordeinae</taxon>
        <taxon>Hordeum</taxon>
    </lineage>
</organism>
<dbReference type="EMBL" id="AK368961">
    <property type="protein sequence ID" value="BAK00164.1"/>
    <property type="molecule type" value="mRNA"/>
</dbReference>
<accession>F2DYJ2</accession>